<evidence type="ECO:0000313" key="2">
    <source>
        <dbReference type="EMBL" id="QTH72536.1"/>
    </source>
</evidence>
<keyword evidence="3" id="KW-1185">Reference proteome</keyword>
<dbReference type="AlphaFoldDB" id="A0A975HLW8"/>
<evidence type="ECO:0000256" key="1">
    <source>
        <dbReference type="SAM" id="MobiDB-lite"/>
    </source>
</evidence>
<sequence>MLKVNVYFEQIEDALEERQNPDRRKRQIPISPEQERRRSQRRKKTSTMNMRSLFA</sequence>
<reference evidence="2" key="1">
    <citation type="submission" date="2021-03" db="EMBL/GenBank/DDBJ databases">
        <title>Complete Genome of Pseudoalteromonas xiamenensis STKMTI.2, a new potential marine bacterium producing anti-Vibrio compounds.</title>
        <authorList>
            <person name="Handayani D.P."/>
            <person name="Isnansetyo A."/>
            <person name="Istiqomah I."/>
            <person name="Jumina J."/>
        </authorList>
    </citation>
    <scope>NUCLEOTIDE SEQUENCE</scope>
    <source>
        <strain evidence="2">STKMTI.2</strain>
    </source>
</reference>
<feature type="region of interest" description="Disordered" evidence="1">
    <location>
        <begin position="17"/>
        <end position="55"/>
    </location>
</feature>
<organism evidence="2 3">
    <name type="scientific">Pseudoalteromonas xiamenensis</name>
    <dbReference type="NCBI Taxonomy" id="882626"/>
    <lineage>
        <taxon>Bacteria</taxon>
        <taxon>Pseudomonadati</taxon>
        <taxon>Pseudomonadota</taxon>
        <taxon>Gammaproteobacteria</taxon>
        <taxon>Alteromonadales</taxon>
        <taxon>Pseudoalteromonadaceae</taxon>
        <taxon>Pseudoalteromonas</taxon>
    </lineage>
</organism>
<dbReference type="Proteomes" id="UP000664904">
    <property type="component" value="Chromosome"/>
</dbReference>
<proteinExistence type="predicted"/>
<gene>
    <name evidence="2" type="ORF">J5O05_06925</name>
</gene>
<protein>
    <submittedName>
        <fullName evidence="2">Uncharacterized protein</fullName>
    </submittedName>
</protein>
<evidence type="ECO:0000313" key="3">
    <source>
        <dbReference type="Proteomes" id="UP000664904"/>
    </source>
</evidence>
<name>A0A975HLW8_9GAMM</name>
<dbReference type="RefSeq" id="WP_208844160.1">
    <property type="nucleotide sequence ID" value="NZ_CP072133.1"/>
</dbReference>
<dbReference type="EMBL" id="CP072133">
    <property type="protein sequence ID" value="QTH72536.1"/>
    <property type="molecule type" value="Genomic_DNA"/>
</dbReference>
<accession>A0A975HLW8</accession>
<dbReference type="KEGG" id="pxi:J5O05_06925"/>